<dbReference type="EMBL" id="JAOPKA010000010">
    <property type="protein sequence ID" value="MCU4742764.1"/>
    <property type="molecule type" value="Genomic_DNA"/>
</dbReference>
<dbReference type="GO" id="GO:0005992">
    <property type="term" value="P:trehalose biosynthetic process"/>
    <property type="evidence" value="ECO:0007669"/>
    <property type="project" value="InterPro"/>
</dbReference>
<feature type="region of interest" description="Disordered" evidence="1">
    <location>
        <begin position="1"/>
        <end position="107"/>
    </location>
</feature>
<name>A0AAP2Z023_9EURY</name>
<sequence>MRFNEERQSSTDRSQDHQQSKGSGPLIVVSNRQPYRHEYADDDDVDGDADDDPPTDVDDDDDATADDGVADADADANADSEPNSPESEDSEITVDFPTGGLTAGLDPVLQQSGGTWIAWGDGEADRAVTDDDGCVAVPPDDESYTLQRLWLSEEAVEGYYYGFSNRVLWPICHEFPELVESRTGDQDWYQRVNRTFADAIVDHATEDAVVWLQDYHLALAPAMVREDVPDSTTIAQFWHIPWPNPQAFRACPNGRELLEGLLGNDLLGFHIDSYVETFLACVDRFVPEADVDYESRQVRYESSQTQITATPMGVDAESYDRTSRSLDGSCWRSLRERYDIPSDVAIGLGVDRLDYSKGIPERLAAVERLLERNPEWHEQFTFFQKATPSRTDIPAYAELGEYVRHEVDRINARFATRSWEPIVYTEDYVTKEELCTLYRRADVMLVSPLLDGVNLVAQEFVAASVDGQGALVLSERAGATETLGDDVFTIDPTRADEFATTIDAALTCPEIDRQQRMTRLRQQVFDGDLEAWMDSQFAAIDRIHGSGFESSFRSGSDSDSDSDSDSGPEPTSGSSSKSPANVDSESGDSETQNDRSSQSHSQSAR</sequence>
<comment type="caution">
    <text evidence="2">The sequence shown here is derived from an EMBL/GenBank/DDBJ whole genome shotgun (WGS) entry which is preliminary data.</text>
</comment>
<dbReference type="RefSeq" id="WP_338004580.1">
    <property type="nucleotide sequence ID" value="NZ_JAOPKA010000010.1"/>
</dbReference>
<gene>
    <name evidence="2" type="ORF">OB960_15330</name>
</gene>
<proteinExistence type="predicted"/>
<dbReference type="InterPro" id="IPR001830">
    <property type="entry name" value="Glyco_trans_20"/>
</dbReference>
<dbReference type="Gene3D" id="3.40.50.2000">
    <property type="entry name" value="Glycogen Phosphorylase B"/>
    <property type="match status" value="2"/>
</dbReference>
<protein>
    <submittedName>
        <fullName evidence="2">Trehalose-6-phosphate synthase</fullName>
    </submittedName>
</protein>
<feature type="compositionally biased region" description="Low complexity" evidence="1">
    <location>
        <begin position="567"/>
        <end position="578"/>
    </location>
</feature>
<dbReference type="SUPFAM" id="SSF53756">
    <property type="entry name" value="UDP-Glycosyltransferase/glycogen phosphorylase"/>
    <property type="match status" value="1"/>
</dbReference>
<dbReference type="Proteomes" id="UP001321018">
    <property type="component" value="Unassembled WGS sequence"/>
</dbReference>
<dbReference type="AlphaFoldDB" id="A0AAP2Z023"/>
<feature type="compositionally biased region" description="Polar residues" evidence="1">
    <location>
        <begin position="594"/>
        <end position="605"/>
    </location>
</feature>
<dbReference type="CDD" id="cd03788">
    <property type="entry name" value="GT20_TPS"/>
    <property type="match status" value="1"/>
</dbReference>
<dbReference type="PANTHER" id="PTHR10788:SF106">
    <property type="entry name" value="BCDNA.GH08860"/>
    <property type="match status" value="1"/>
</dbReference>
<evidence type="ECO:0000313" key="2">
    <source>
        <dbReference type="EMBL" id="MCU4742764.1"/>
    </source>
</evidence>
<accession>A0AAP2Z023</accession>
<organism evidence="2 3">
    <name type="scientific">Natronoglomus mannanivorans</name>
    <dbReference type="NCBI Taxonomy" id="2979990"/>
    <lineage>
        <taxon>Archaea</taxon>
        <taxon>Methanobacteriati</taxon>
        <taxon>Methanobacteriota</taxon>
        <taxon>Stenosarchaea group</taxon>
        <taxon>Halobacteria</taxon>
        <taxon>Halobacteriales</taxon>
        <taxon>Natrialbaceae</taxon>
        <taxon>Natronoglomus</taxon>
    </lineage>
</organism>
<evidence type="ECO:0000313" key="3">
    <source>
        <dbReference type="Proteomes" id="UP001321018"/>
    </source>
</evidence>
<dbReference type="PANTHER" id="PTHR10788">
    <property type="entry name" value="TREHALOSE-6-PHOSPHATE SYNTHASE"/>
    <property type="match status" value="1"/>
</dbReference>
<feature type="compositionally biased region" description="Basic and acidic residues" evidence="1">
    <location>
        <begin position="1"/>
        <end position="19"/>
    </location>
</feature>
<reference evidence="2" key="1">
    <citation type="submission" date="2022-09" db="EMBL/GenBank/DDBJ databases">
        <title>Enrichment on poylsaccharides allowed isolation of novel metabolic and taxonomic groups of Haloarchaea.</title>
        <authorList>
            <person name="Sorokin D.Y."/>
            <person name="Elcheninov A.G."/>
            <person name="Khizhniak T.V."/>
            <person name="Kolganova T.V."/>
            <person name="Kublanov I.V."/>
        </authorList>
    </citation>
    <scope>NUCLEOTIDE SEQUENCE</scope>
    <source>
        <strain evidence="2">AArc-xg1-1</strain>
    </source>
</reference>
<dbReference type="Pfam" id="PF00982">
    <property type="entry name" value="Glyco_transf_20"/>
    <property type="match status" value="1"/>
</dbReference>
<evidence type="ECO:0000256" key="1">
    <source>
        <dbReference type="SAM" id="MobiDB-lite"/>
    </source>
</evidence>
<feature type="compositionally biased region" description="Acidic residues" evidence="1">
    <location>
        <begin position="40"/>
        <end position="78"/>
    </location>
</feature>
<dbReference type="GO" id="GO:0003825">
    <property type="term" value="F:alpha,alpha-trehalose-phosphate synthase (UDP-forming) activity"/>
    <property type="evidence" value="ECO:0007669"/>
    <property type="project" value="TreeGrafter"/>
</dbReference>
<feature type="region of interest" description="Disordered" evidence="1">
    <location>
        <begin position="549"/>
        <end position="605"/>
    </location>
</feature>